<evidence type="ECO:0000313" key="3">
    <source>
        <dbReference type="Proteomes" id="UP000050761"/>
    </source>
</evidence>
<proteinExistence type="predicted"/>
<keyword evidence="3" id="KW-1185">Reference proteome</keyword>
<dbReference type="Proteomes" id="UP000050761">
    <property type="component" value="Unassembled WGS sequence"/>
</dbReference>
<protein>
    <submittedName>
        <fullName evidence="2 4">Uncharacterized protein</fullName>
    </submittedName>
</protein>
<feature type="region of interest" description="Disordered" evidence="1">
    <location>
        <begin position="1"/>
        <end position="24"/>
    </location>
</feature>
<dbReference type="WBParaSite" id="HPBE_0001172501-mRNA-1">
    <property type="protein sequence ID" value="HPBE_0001172501-mRNA-1"/>
    <property type="gene ID" value="HPBE_0001172501"/>
</dbReference>
<dbReference type="AlphaFoldDB" id="A0A183FU87"/>
<evidence type="ECO:0000313" key="4">
    <source>
        <dbReference type="WBParaSite" id="HPBE_0001172501-mRNA-1"/>
    </source>
</evidence>
<sequence length="112" mass="12711">MLAAAGGREYQKEPNATSGVQGDATRLVGPFRHLVRDDERSLLRSHRVGFQFHRMNPLRFLLVLTYAHTNLIALEIRRRPHSRPAEHVPPNVKVCGSTSRGPEERWIASFSD</sequence>
<reference evidence="4" key="2">
    <citation type="submission" date="2019-09" db="UniProtKB">
        <authorList>
            <consortium name="WormBaseParasite"/>
        </authorList>
    </citation>
    <scope>IDENTIFICATION</scope>
</reference>
<accession>A0A3P7ZH15</accession>
<accession>A0A183FU87</accession>
<gene>
    <name evidence="2" type="ORF">HPBE_LOCUS11726</name>
</gene>
<dbReference type="EMBL" id="UZAH01027207">
    <property type="protein sequence ID" value="VDO89619.1"/>
    <property type="molecule type" value="Genomic_DNA"/>
</dbReference>
<organism evidence="3 4">
    <name type="scientific">Heligmosomoides polygyrus</name>
    <name type="common">Parasitic roundworm</name>
    <dbReference type="NCBI Taxonomy" id="6339"/>
    <lineage>
        <taxon>Eukaryota</taxon>
        <taxon>Metazoa</taxon>
        <taxon>Ecdysozoa</taxon>
        <taxon>Nematoda</taxon>
        <taxon>Chromadorea</taxon>
        <taxon>Rhabditida</taxon>
        <taxon>Rhabditina</taxon>
        <taxon>Rhabditomorpha</taxon>
        <taxon>Strongyloidea</taxon>
        <taxon>Heligmosomidae</taxon>
        <taxon>Heligmosomoides</taxon>
    </lineage>
</organism>
<evidence type="ECO:0000313" key="2">
    <source>
        <dbReference type="EMBL" id="VDO89619.1"/>
    </source>
</evidence>
<name>A0A183FU87_HELPZ</name>
<reference evidence="2 3" key="1">
    <citation type="submission" date="2018-11" db="EMBL/GenBank/DDBJ databases">
        <authorList>
            <consortium name="Pathogen Informatics"/>
        </authorList>
    </citation>
    <scope>NUCLEOTIDE SEQUENCE [LARGE SCALE GENOMIC DNA]</scope>
</reference>
<evidence type="ECO:0000256" key="1">
    <source>
        <dbReference type="SAM" id="MobiDB-lite"/>
    </source>
</evidence>